<dbReference type="VEuPathDB" id="FungiDB:ASPSYDRAFT_153810"/>
<accession>A0A1L9TDP4</accession>
<proteinExistence type="predicted"/>
<dbReference type="PANTHER" id="PTHR38115:SF1">
    <property type="entry name" value="LIPOCALIN-LIKE DOMAIN-CONTAINING PROTEIN"/>
    <property type="match status" value="1"/>
</dbReference>
<dbReference type="EMBL" id="KV878588">
    <property type="protein sequence ID" value="OJJ57548.1"/>
    <property type="molecule type" value="Genomic_DNA"/>
</dbReference>
<evidence type="ECO:0000313" key="1">
    <source>
        <dbReference type="EMBL" id="OJJ57548.1"/>
    </source>
</evidence>
<dbReference type="GeneID" id="63758396"/>
<organism evidence="1 2">
    <name type="scientific">Aspergillus sydowii CBS 593.65</name>
    <dbReference type="NCBI Taxonomy" id="1036612"/>
    <lineage>
        <taxon>Eukaryota</taxon>
        <taxon>Fungi</taxon>
        <taxon>Dikarya</taxon>
        <taxon>Ascomycota</taxon>
        <taxon>Pezizomycotina</taxon>
        <taxon>Eurotiomycetes</taxon>
        <taxon>Eurotiomycetidae</taxon>
        <taxon>Eurotiales</taxon>
        <taxon>Aspergillaceae</taxon>
        <taxon>Aspergillus</taxon>
        <taxon>Aspergillus subgen. Nidulantes</taxon>
    </lineage>
</organism>
<keyword evidence="2" id="KW-1185">Reference proteome</keyword>
<evidence type="ECO:0000313" key="2">
    <source>
        <dbReference type="Proteomes" id="UP000184356"/>
    </source>
</evidence>
<dbReference type="InterPro" id="IPR053037">
    <property type="entry name" value="Pericyclase_pydY-like"/>
</dbReference>
<gene>
    <name evidence="1" type="ORF">ASPSYDRAFT_153810</name>
</gene>
<dbReference type="OrthoDB" id="425354at2759"/>
<name>A0A1L9TDP4_9EURO</name>
<protein>
    <submittedName>
        <fullName evidence="1">Uncharacterized protein</fullName>
    </submittedName>
</protein>
<dbReference type="PANTHER" id="PTHR38115">
    <property type="entry name" value="LIPOCALIN-LIKE DOMAIN-CONTAINING PROTEIN"/>
    <property type="match status" value="1"/>
</dbReference>
<dbReference type="Proteomes" id="UP000184356">
    <property type="component" value="Unassembled WGS sequence"/>
</dbReference>
<sequence length="244" mass="27424">MANNRTGTSPTKRTPCSPWYCTVPTLSKLPSAIKLTPCAQQQQGLSWFMRTTLAWVSVTLNTKQYQSPDNPDKNIQHIDVDNIVTGGVQGTSELRITDWKKREHNDTIFGRVEGQSRFLRGSKDASGKVRPNVEICTNIDDEKIGRFLRGEIKADGTEVEGFLVDPVGEGFGEGEDGLWLQSYVESLDSSWTAEQVWGFETIDGERYHTRRVVCANNGEYVLARLVYTFVPPQPEQNDDDDIAY</sequence>
<dbReference type="RefSeq" id="XP_040701354.1">
    <property type="nucleotide sequence ID" value="XM_040842323.1"/>
</dbReference>
<dbReference type="AlphaFoldDB" id="A0A1L9TDP4"/>
<reference evidence="2" key="1">
    <citation type="journal article" date="2017" name="Genome Biol.">
        <title>Comparative genomics reveals high biological diversity and specific adaptations in the industrially and medically important fungal genus Aspergillus.</title>
        <authorList>
            <person name="de Vries R.P."/>
            <person name="Riley R."/>
            <person name="Wiebenga A."/>
            <person name="Aguilar-Osorio G."/>
            <person name="Amillis S."/>
            <person name="Uchima C.A."/>
            <person name="Anderluh G."/>
            <person name="Asadollahi M."/>
            <person name="Askin M."/>
            <person name="Barry K."/>
            <person name="Battaglia E."/>
            <person name="Bayram O."/>
            <person name="Benocci T."/>
            <person name="Braus-Stromeyer S.A."/>
            <person name="Caldana C."/>
            <person name="Canovas D."/>
            <person name="Cerqueira G.C."/>
            <person name="Chen F."/>
            <person name="Chen W."/>
            <person name="Choi C."/>
            <person name="Clum A."/>
            <person name="Dos Santos R.A."/>
            <person name="Damasio A.R."/>
            <person name="Diallinas G."/>
            <person name="Emri T."/>
            <person name="Fekete E."/>
            <person name="Flipphi M."/>
            <person name="Freyberg S."/>
            <person name="Gallo A."/>
            <person name="Gournas C."/>
            <person name="Habgood R."/>
            <person name="Hainaut M."/>
            <person name="Harispe M.L."/>
            <person name="Henrissat B."/>
            <person name="Hilden K.S."/>
            <person name="Hope R."/>
            <person name="Hossain A."/>
            <person name="Karabika E."/>
            <person name="Karaffa L."/>
            <person name="Karanyi Z."/>
            <person name="Krasevec N."/>
            <person name="Kuo A."/>
            <person name="Kusch H."/>
            <person name="LaButti K."/>
            <person name="Lagendijk E.L."/>
            <person name="Lapidus A."/>
            <person name="Levasseur A."/>
            <person name="Lindquist E."/>
            <person name="Lipzen A."/>
            <person name="Logrieco A.F."/>
            <person name="MacCabe A."/>
            <person name="Maekelae M.R."/>
            <person name="Malavazi I."/>
            <person name="Melin P."/>
            <person name="Meyer V."/>
            <person name="Mielnichuk N."/>
            <person name="Miskei M."/>
            <person name="Molnar A.P."/>
            <person name="Mule G."/>
            <person name="Ngan C.Y."/>
            <person name="Orejas M."/>
            <person name="Orosz E."/>
            <person name="Ouedraogo J.P."/>
            <person name="Overkamp K.M."/>
            <person name="Park H.-S."/>
            <person name="Perrone G."/>
            <person name="Piumi F."/>
            <person name="Punt P.J."/>
            <person name="Ram A.F."/>
            <person name="Ramon A."/>
            <person name="Rauscher S."/>
            <person name="Record E."/>
            <person name="Riano-Pachon D.M."/>
            <person name="Robert V."/>
            <person name="Roehrig J."/>
            <person name="Ruller R."/>
            <person name="Salamov A."/>
            <person name="Salih N.S."/>
            <person name="Samson R.A."/>
            <person name="Sandor E."/>
            <person name="Sanguinetti M."/>
            <person name="Schuetze T."/>
            <person name="Sepcic K."/>
            <person name="Shelest E."/>
            <person name="Sherlock G."/>
            <person name="Sophianopoulou V."/>
            <person name="Squina F.M."/>
            <person name="Sun H."/>
            <person name="Susca A."/>
            <person name="Todd R.B."/>
            <person name="Tsang A."/>
            <person name="Unkles S.E."/>
            <person name="van de Wiele N."/>
            <person name="van Rossen-Uffink D."/>
            <person name="Oliveira J.V."/>
            <person name="Vesth T.C."/>
            <person name="Visser J."/>
            <person name="Yu J.-H."/>
            <person name="Zhou M."/>
            <person name="Andersen M.R."/>
            <person name="Archer D.B."/>
            <person name="Baker S.E."/>
            <person name="Benoit I."/>
            <person name="Brakhage A.A."/>
            <person name="Braus G.H."/>
            <person name="Fischer R."/>
            <person name="Frisvad J.C."/>
            <person name="Goldman G.H."/>
            <person name="Houbraken J."/>
            <person name="Oakley B."/>
            <person name="Pocsi I."/>
            <person name="Scazzocchio C."/>
            <person name="Seiboth B."/>
            <person name="vanKuyk P.A."/>
            <person name="Wortman J."/>
            <person name="Dyer P.S."/>
            <person name="Grigoriev I.V."/>
        </authorList>
    </citation>
    <scope>NUCLEOTIDE SEQUENCE [LARGE SCALE GENOMIC DNA]</scope>
    <source>
        <strain evidence="2">CBS 593.65</strain>
    </source>
</reference>